<dbReference type="EMBL" id="JAPFFK010000011">
    <property type="protein sequence ID" value="KAJ6734921.1"/>
    <property type="molecule type" value="Genomic_DNA"/>
</dbReference>
<feature type="binding site" description="in other chain" evidence="13">
    <location>
        <position position="92"/>
    </location>
    <ligand>
        <name>substrate</name>
        <note>ligand shared between dimeric partners</note>
    </ligand>
</feature>
<evidence type="ECO:0000313" key="15">
    <source>
        <dbReference type="EMBL" id="KAJ6734921.1"/>
    </source>
</evidence>
<dbReference type="PANTHER" id="PTHR11811">
    <property type="entry name" value="6-PHOSPHOGLUCONATE DEHYDROGENASE"/>
    <property type="match status" value="1"/>
</dbReference>
<name>A0A9Q0ZHR3_SALPP</name>
<dbReference type="GO" id="GO:0019521">
    <property type="term" value="P:D-gluconate metabolic process"/>
    <property type="evidence" value="ECO:0007669"/>
    <property type="project" value="UniProtKB-KW"/>
</dbReference>
<evidence type="ECO:0000256" key="7">
    <source>
        <dbReference type="ARBA" id="ARBA00022857"/>
    </source>
</evidence>
<reference evidence="15" key="1">
    <citation type="submission" date="2022-11" db="EMBL/GenBank/DDBJ databases">
        <authorList>
            <person name="Hyden B.L."/>
            <person name="Feng K."/>
            <person name="Yates T."/>
            <person name="Jawdy S."/>
            <person name="Smart L.B."/>
            <person name="Muchero W."/>
        </authorList>
    </citation>
    <scope>NUCLEOTIDE SEQUENCE</scope>
    <source>
        <tissue evidence="15">Shoot tip</tissue>
    </source>
</reference>
<feature type="active site" description="Proton acceptor" evidence="12">
    <location>
        <position position="173"/>
    </location>
</feature>
<reference evidence="15" key="2">
    <citation type="journal article" date="2023" name="Int. J. Mol. Sci.">
        <title>De Novo Assembly and Annotation of 11 Diverse Shrub Willow (Salix) Genomes Reveals Novel Gene Organization in Sex-Linked Regions.</title>
        <authorList>
            <person name="Hyden B."/>
            <person name="Feng K."/>
            <person name="Yates T.B."/>
            <person name="Jawdy S."/>
            <person name="Cereghino C."/>
            <person name="Smart L.B."/>
            <person name="Muchero W."/>
        </authorList>
    </citation>
    <scope>NUCLEOTIDE SEQUENCE</scope>
    <source>
        <tissue evidence="15">Shoot tip</tissue>
    </source>
</reference>
<dbReference type="InterPro" id="IPR013328">
    <property type="entry name" value="6PGD_dom2"/>
</dbReference>
<dbReference type="InterPro" id="IPR036291">
    <property type="entry name" value="NAD(P)-bd_dom_sf"/>
</dbReference>
<dbReference type="GO" id="GO:0004616">
    <property type="term" value="F:phosphogluconate dehydrogenase (decarboxylating) activity"/>
    <property type="evidence" value="ECO:0007669"/>
    <property type="project" value="UniProtKB-EC"/>
</dbReference>
<feature type="binding site" evidence="13">
    <location>
        <position position="418"/>
    </location>
    <ligand>
        <name>substrate</name>
        <note>ligand shared between dimeric partners</note>
    </ligand>
</feature>
<feature type="binding site" description="in other chain" evidence="13">
    <location>
        <begin position="118"/>
        <end position="120"/>
    </location>
    <ligand>
        <name>substrate</name>
        <note>ligand shared between dimeric partners</note>
    </ligand>
</feature>
<dbReference type="FunFam" id="1.20.5.320:FF:000001">
    <property type="entry name" value="6-phosphogluconate dehydrogenase, decarboxylating"/>
    <property type="match status" value="1"/>
</dbReference>
<dbReference type="FunFam" id="3.40.50.720:FF:000007">
    <property type="entry name" value="6-phosphogluconate dehydrogenase, decarboxylating"/>
    <property type="match status" value="1"/>
</dbReference>
<dbReference type="Gene3D" id="1.10.1040.10">
    <property type="entry name" value="N-(1-d-carboxylethyl)-l-norvaline Dehydrogenase, domain 2"/>
    <property type="match status" value="1"/>
</dbReference>
<dbReference type="AlphaFoldDB" id="A0A9Q0ZHR3"/>
<evidence type="ECO:0000256" key="1">
    <source>
        <dbReference type="ARBA" id="ARBA00002526"/>
    </source>
</evidence>
<keyword evidence="16" id="KW-1185">Reference proteome</keyword>
<sequence>MGQNLALNIAEKGFPISVYNRSTSKVDETVVRAKKEGDLPLYGFHDPESFVKSIQKPRVIIMLVKAGSPVDQTIKTLSVYMEKGDCIIDGGNEWYENTERREKAMAELGLLYLGMGVSGGEEGARNGPSLMPGGSFEAFKFIEDILLKVAAQVPDSGPCVTYIGKGGSGNFVKMVHNGIEYEWNKGELLSFLVEITADIFGIKDDKGEGYLVDKVLDKTGMKGTGKWTVQQAADLSVAAPTIASSLDARFLSGLKDERVEAAKVFKTGGFGDILTDQVVDKKQLIDDVRKALYASKICSYAQGMNLIRAKSIEKGWDLKLGELARIWKGGCIIRAVFLDRIKKAYDRNPDLANLLVDPEFAKEIIERQSAWRRVVSLAINSGISTPGMSSSLAYFDTYRRGRLPANLVQAQRDYFGAHTYERVDMEGSFHTEWFKIARQLKN</sequence>
<gene>
    <name evidence="15" type="ORF">OIU79_002073</name>
</gene>
<keyword evidence="9" id="KW-0311">Gluconate utilization</keyword>
<dbReference type="InterPro" id="IPR006113">
    <property type="entry name" value="6PGDH_Gnd/GntZ"/>
</dbReference>
<feature type="binding site" evidence="13">
    <location>
        <position position="412"/>
    </location>
    <ligand>
        <name>substrate</name>
        <note>ligand shared between dimeric partners</note>
    </ligand>
</feature>
<dbReference type="FunFam" id="1.10.1040.10:FF:000032">
    <property type="entry name" value="6-phosphogluconate dehydrogenase, decarboxylating"/>
    <property type="match status" value="1"/>
</dbReference>
<comment type="subunit">
    <text evidence="4">Homodimer.</text>
</comment>
<comment type="pathway">
    <text evidence="2">Carbohydrate degradation; pentose phosphate pathway; D-ribulose 5-phosphate from D-glucose 6-phosphate (oxidative stage): step 3/3.</text>
</comment>
<keyword evidence="8" id="KW-0560">Oxidoreductase</keyword>
<feature type="binding site" description="in other chain" evidence="13">
    <location>
        <position position="249"/>
    </location>
    <ligand>
        <name>substrate</name>
        <note>ligand shared between dimeric partners</note>
    </ligand>
</feature>
<evidence type="ECO:0000256" key="6">
    <source>
        <dbReference type="ARBA" id="ARBA00018193"/>
    </source>
</evidence>
<accession>A0A9Q0ZHR3</accession>
<dbReference type="Pfam" id="PF00393">
    <property type="entry name" value="6PGD"/>
    <property type="match status" value="1"/>
</dbReference>
<feature type="domain" description="6-phosphogluconate dehydrogenase C-terminal" evidence="14">
    <location>
        <begin position="169"/>
        <end position="434"/>
    </location>
</feature>
<evidence type="ECO:0000256" key="3">
    <source>
        <dbReference type="ARBA" id="ARBA00008419"/>
    </source>
</evidence>
<evidence type="ECO:0000256" key="11">
    <source>
        <dbReference type="ARBA" id="ARBA00048640"/>
    </source>
</evidence>
<evidence type="ECO:0000259" key="14">
    <source>
        <dbReference type="SMART" id="SM01350"/>
    </source>
</evidence>
<evidence type="ECO:0000256" key="13">
    <source>
        <dbReference type="PIRSR" id="PIRSR000109-2"/>
    </source>
</evidence>
<evidence type="ECO:0000313" key="16">
    <source>
        <dbReference type="Proteomes" id="UP001151532"/>
    </source>
</evidence>
<dbReference type="GO" id="GO:0050661">
    <property type="term" value="F:NADP binding"/>
    <property type="evidence" value="ECO:0007669"/>
    <property type="project" value="InterPro"/>
</dbReference>
<feature type="active site" description="Proton donor" evidence="12">
    <location>
        <position position="180"/>
    </location>
</feature>
<dbReference type="Gene3D" id="3.40.50.720">
    <property type="entry name" value="NAD(P)-binding Rossmann-like Domain"/>
    <property type="match status" value="1"/>
</dbReference>
<feature type="binding site" description="in other chain" evidence="13">
    <location>
        <position position="222"/>
    </location>
    <ligand>
        <name>substrate</name>
        <note>ligand shared between dimeric partners</note>
    </ligand>
</feature>
<dbReference type="SUPFAM" id="SSF51735">
    <property type="entry name" value="NAD(P)-binding Rossmann-fold domains"/>
    <property type="match status" value="1"/>
</dbReference>
<evidence type="ECO:0000256" key="10">
    <source>
        <dbReference type="ARBA" id="ARBA00023126"/>
    </source>
</evidence>
<evidence type="ECO:0000256" key="4">
    <source>
        <dbReference type="ARBA" id="ARBA00011738"/>
    </source>
</evidence>
<dbReference type="OrthoDB" id="434986at2759"/>
<dbReference type="Pfam" id="PF03446">
    <property type="entry name" value="NAD_binding_2"/>
    <property type="match status" value="1"/>
</dbReference>
<dbReference type="GO" id="GO:0006098">
    <property type="term" value="P:pentose-phosphate shunt"/>
    <property type="evidence" value="ECO:0007669"/>
    <property type="project" value="UniProtKB-KW"/>
</dbReference>
<keyword evidence="7" id="KW-0521">NADP</keyword>
<dbReference type="InterPro" id="IPR008927">
    <property type="entry name" value="6-PGluconate_DH-like_C_sf"/>
</dbReference>
<comment type="catalytic activity">
    <reaction evidence="11">
        <text>6-phospho-D-gluconate + NADP(+) = D-ribulose 5-phosphate + CO2 + NADPH</text>
        <dbReference type="Rhea" id="RHEA:10116"/>
        <dbReference type="ChEBI" id="CHEBI:16526"/>
        <dbReference type="ChEBI" id="CHEBI:57783"/>
        <dbReference type="ChEBI" id="CHEBI:58121"/>
        <dbReference type="ChEBI" id="CHEBI:58349"/>
        <dbReference type="ChEBI" id="CHEBI:58759"/>
        <dbReference type="EC" id="1.1.1.44"/>
    </reaction>
</comment>
<protein>
    <recommendedName>
        <fullName evidence="6">6-phosphogluconate dehydrogenase, decarboxylating</fullName>
        <ecNumber evidence="5">1.1.1.44</ecNumber>
    </recommendedName>
</protein>
<keyword evidence="10" id="KW-0570">Pentose shunt</keyword>
<evidence type="ECO:0000256" key="12">
    <source>
        <dbReference type="PIRSR" id="PIRSR000109-1"/>
    </source>
</evidence>
<dbReference type="InterPro" id="IPR006115">
    <property type="entry name" value="6PGDH_NADP-bd"/>
</dbReference>
<feature type="binding site" description="in other chain" evidence="13">
    <location>
        <begin position="176"/>
        <end position="177"/>
    </location>
    <ligand>
        <name>substrate</name>
        <note>ligand shared between dimeric partners</note>
    </ligand>
</feature>
<dbReference type="Gene3D" id="1.20.5.320">
    <property type="entry name" value="6-Phosphogluconate Dehydrogenase, domain 3"/>
    <property type="match status" value="1"/>
</dbReference>
<dbReference type="PRINTS" id="PR00076">
    <property type="entry name" value="6PGDHDRGNASE"/>
</dbReference>
<dbReference type="InterPro" id="IPR006114">
    <property type="entry name" value="6PGDH_C"/>
</dbReference>
<evidence type="ECO:0000256" key="2">
    <source>
        <dbReference type="ARBA" id="ARBA00004874"/>
    </source>
</evidence>
<dbReference type="PIRSF" id="PIRSF000109">
    <property type="entry name" value="6PGD"/>
    <property type="match status" value="1"/>
</dbReference>
<organism evidence="15 16">
    <name type="scientific">Salix purpurea</name>
    <name type="common">Purple osier willow</name>
    <dbReference type="NCBI Taxonomy" id="77065"/>
    <lineage>
        <taxon>Eukaryota</taxon>
        <taxon>Viridiplantae</taxon>
        <taxon>Streptophyta</taxon>
        <taxon>Embryophyta</taxon>
        <taxon>Tracheophyta</taxon>
        <taxon>Spermatophyta</taxon>
        <taxon>Magnoliopsida</taxon>
        <taxon>eudicotyledons</taxon>
        <taxon>Gunneridae</taxon>
        <taxon>Pentapetalae</taxon>
        <taxon>rosids</taxon>
        <taxon>fabids</taxon>
        <taxon>Malpighiales</taxon>
        <taxon>Salicaceae</taxon>
        <taxon>Saliceae</taxon>
        <taxon>Salix</taxon>
    </lineage>
</organism>
<dbReference type="SUPFAM" id="SSF48179">
    <property type="entry name" value="6-phosphogluconate dehydrogenase C-terminal domain-like"/>
    <property type="match status" value="1"/>
</dbReference>
<dbReference type="InterPro" id="IPR006183">
    <property type="entry name" value="Pgluconate_DH"/>
</dbReference>
<dbReference type="EC" id="1.1.1.44" evidence="5"/>
<dbReference type="Proteomes" id="UP001151532">
    <property type="component" value="Chromosome 17"/>
</dbReference>
<evidence type="ECO:0000256" key="8">
    <source>
        <dbReference type="ARBA" id="ARBA00023002"/>
    </source>
</evidence>
<comment type="function">
    <text evidence="1">Catalyzes the oxidative decarboxylation of 6-phosphogluconate to ribulose 5-phosphate and CO(2), with concomitant reduction of NADP to NADPH.</text>
</comment>
<feature type="binding site" description="in other chain" evidence="13">
    <location>
        <position position="181"/>
    </location>
    <ligand>
        <name>substrate</name>
        <note>ligand shared between dimeric partners</note>
    </ligand>
</feature>
<proteinExistence type="inferred from homology"/>
<comment type="caution">
    <text evidence="15">The sequence shown here is derived from an EMBL/GenBank/DDBJ whole genome shotgun (WGS) entry which is preliminary data.</text>
</comment>
<dbReference type="SMART" id="SM01350">
    <property type="entry name" value="6PGD"/>
    <property type="match status" value="1"/>
</dbReference>
<comment type="similarity">
    <text evidence="3">Belongs to the 6-phosphogluconate dehydrogenase family.</text>
</comment>
<evidence type="ECO:0000256" key="5">
    <source>
        <dbReference type="ARBA" id="ARBA00013011"/>
    </source>
</evidence>
<evidence type="ECO:0000256" key="9">
    <source>
        <dbReference type="ARBA" id="ARBA00023064"/>
    </source>
</evidence>